<organism evidence="3 4">
    <name type="scientific">Pseudomonas brassicacearum subsp. neoaurantiaca</name>
    <dbReference type="NCBI Taxonomy" id="494916"/>
    <lineage>
        <taxon>Bacteria</taxon>
        <taxon>Pseudomonadati</taxon>
        <taxon>Pseudomonadota</taxon>
        <taxon>Gammaproteobacteria</taxon>
        <taxon>Pseudomonadales</taxon>
        <taxon>Pseudomonadaceae</taxon>
        <taxon>Pseudomonas</taxon>
    </lineage>
</organism>
<dbReference type="Gene3D" id="2.40.100.20">
    <property type="match status" value="1"/>
</dbReference>
<protein>
    <recommendedName>
        <fullName evidence="2">Cyclophilin-like domain-containing protein</fullName>
    </recommendedName>
</protein>
<comment type="caution">
    <text evidence="3">The sequence shown here is derived from an EMBL/GenBank/DDBJ whole genome shotgun (WGS) entry which is preliminary data.</text>
</comment>
<dbReference type="AlphaFoldDB" id="A0A7V8UBR4"/>
<feature type="signal peptide" evidence="1">
    <location>
        <begin position="1"/>
        <end position="19"/>
    </location>
</feature>
<name>A0A7V8UBR4_9PSED</name>
<proteinExistence type="predicted"/>
<feature type="domain" description="Cyclophilin-like" evidence="2">
    <location>
        <begin position="38"/>
        <end position="145"/>
    </location>
</feature>
<sequence length="148" mass="15776">MRSAQLVLLLAMVALGSYATINGAASASSITEKTAMWMTVGEQRFAITLTDSAAAQALSGLLPLTLEMSDLNRNEKYATLPQTLPAKASRPATIRKGDLMLYGTDTLVVFYKDFDSAYAYTRLGHINDPSGLAQALGPGSAQVTFTHD</sequence>
<dbReference type="InterPro" id="IPR041183">
    <property type="entry name" value="Cyclophilin-like"/>
</dbReference>
<dbReference type="InterPro" id="IPR029000">
    <property type="entry name" value="Cyclophilin-like_dom_sf"/>
</dbReference>
<keyword evidence="1" id="KW-0732">Signal</keyword>
<dbReference type="SUPFAM" id="SSF50891">
    <property type="entry name" value="Cyclophilin-like"/>
    <property type="match status" value="1"/>
</dbReference>
<dbReference type="EMBL" id="VDLV01000006">
    <property type="protein sequence ID" value="MBA1377184.1"/>
    <property type="molecule type" value="Genomic_DNA"/>
</dbReference>
<evidence type="ECO:0000313" key="4">
    <source>
        <dbReference type="Proteomes" id="UP000572407"/>
    </source>
</evidence>
<reference evidence="3 4" key="1">
    <citation type="submission" date="2019-06" db="EMBL/GenBank/DDBJ databases">
        <title>Analysis of the biodiversity of Brassica napus bacterial endophytes for the selection of potential efficient biofertilizers for rapeseed crops.</title>
        <authorList>
            <person name="Jimenez-Gomez A."/>
            <person name="Saati-Santamaria Z."/>
            <person name="Menendez E."/>
            <person name="Rivas R."/>
            <person name="Mateos P.F."/>
            <person name="Velazquez E."/>
            <person name="Garcia-Fraile P."/>
        </authorList>
    </citation>
    <scope>NUCLEOTIDE SEQUENCE [LARGE SCALE GENOMIC DNA]</scope>
    <source>
        <strain evidence="3 4">CDVBN10</strain>
    </source>
</reference>
<dbReference type="Pfam" id="PF18050">
    <property type="entry name" value="Cyclophil_like2"/>
    <property type="match status" value="1"/>
</dbReference>
<gene>
    <name evidence="3" type="ORF">FHK92_05035</name>
</gene>
<feature type="chain" id="PRO_5031401475" description="Cyclophilin-like domain-containing protein" evidence="1">
    <location>
        <begin position="20"/>
        <end position="148"/>
    </location>
</feature>
<dbReference type="Proteomes" id="UP000572407">
    <property type="component" value="Unassembled WGS sequence"/>
</dbReference>
<evidence type="ECO:0000256" key="1">
    <source>
        <dbReference type="SAM" id="SignalP"/>
    </source>
</evidence>
<accession>A0A7V8UBR4</accession>
<evidence type="ECO:0000259" key="2">
    <source>
        <dbReference type="Pfam" id="PF18050"/>
    </source>
</evidence>
<evidence type="ECO:0000313" key="3">
    <source>
        <dbReference type="EMBL" id="MBA1377184.1"/>
    </source>
</evidence>